<evidence type="ECO:0000256" key="3">
    <source>
        <dbReference type="ARBA" id="ARBA00022448"/>
    </source>
</evidence>
<dbReference type="InterPro" id="IPR053951">
    <property type="entry name" value="K_trans_N"/>
</dbReference>
<keyword evidence="17" id="KW-1185">Reference proteome</keyword>
<dbReference type="GO" id="GO:0015293">
    <property type="term" value="F:symporter activity"/>
    <property type="evidence" value="ECO:0007669"/>
    <property type="project" value="UniProtKB-UniRule"/>
</dbReference>
<reference evidence="16" key="2">
    <citation type="submission" date="2020-09" db="EMBL/GenBank/DDBJ databases">
        <authorList>
            <person name="Sun Q."/>
            <person name="Ohkuma M."/>
        </authorList>
    </citation>
    <scope>NUCLEOTIDE SEQUENCE</scope>
    <source>
        <strain evidence="16">JCM 13919</strain>
    </source>
</reference>
<comment type="function">
    <text evidence="13">Transport of potassium into the cell. Likely operates as a K(+):H(+) symporter.</text>
</comment>
<evidence type="ECO:0000313" key="17">
    <source>
        <dbReference type="Proteomes" id="UP000630149"/>
    </source>
</evidence>
<feature type="transmembrane region" description="Helical" evidence="13">
    <location>
        <begin position="272"/>
        <end position="296"/>
    </location>
</feature>
<keyword evidence="8 13" id="KW-0769">Symport</keyword>
<gene>
    <name evidence="16" type="primary">kup1</name>
    <name evidence="13" type="synonym">kup</name>
    <name evidence="16" type="ORF">GCM10007966_20620</name>
</gene>
<sequence length="615" mass="69140">MSLAALGVVYGDIGTSPLYAMRESLHGLPINLTDVLGVLSLIFWSLILVISLKYLVILFRADNDGEGGILALLALVKRYIGDKTRILFILGIFGAGLMLGDGMLTPAISVISAIEGLNIIVPSLSNWVIPLTIIILIGLFSVQSYGTAKIGFIFGPIIFTWFLTIGILGFVHIIQNPVVLMAVNPLYAYHFFMVNGWTGYALLGGIFLVVTGGEALYADLGHFGKRPIRVSWFTVALPGLLLNYFGQGAYLLNHPEAIVNPFYMLAPKWFSFPLLIIATVSTIIASQAVISAVFSLTRQAVLLGLYPHLPIIQTSKAKRGQIYIPQMNLVLALGTLFLILTFQTSNALAHAYGIAVNLDMIMTSMLIIYLAVKKWHWHPLNLIVLFSFFGIIDFAFLGANIQKIMTGGWVPVVFAMICAFIMYTWFQGRQFLQKEYYMKKEEFTKILKQFDYKSLHHLPDTTAIFITDVYDRSGGSFLHFLKLVRTLPEYILIVNYKVENIPYVSTMDRFEMHCPKENICELTLHYGFMDSISIPQALYVANDRGLLPFSVNIDSATYLLEIPNVVASKKKNTLWFYWQEKLFAFLVRNYSANLNIEFYQLPYNRTIAIGTYNMI</sequence>
<feature type="domain" description="K+ potassium transporter C-terminal" evidence="15">
    <location>
        <begin position="461"/>
        <end position="612"/>
    </location>
</feature>
<dbReference type="Pfam" id="PF02705">
    <property type="entry name" value="K_trans"/>
    <property type="match status" value="1"/>
</dbReference>
<feature type="transmembrane region" description="Helical" evidence="13">
    <location>
        <begin position="86"/>
        <end position="113"/>
    </location>
</feature>
<dbReference type="PANTHER" id="PTHR30540:SF79">
    <property type="entry name" value="LOW AFFINITY POTASSIUM TRANSPORT SYSTEM PROTEIN KUP"/>
    <property type="match status" value="1"/>
</dbReference>
<reference evidence="16" key="1">
    <citation type="journal article" date="2014" name="Int. J. Syst. Evol. Microbiol.">
        <title>Complete genome sequence of Corynebacterium casei LMG S-19264T (=DSM 44701T), isolated from a smear-ripened cheese.</title>
        <authorList>
            <consortium name="US DOE Joint Genome Institute (JGI-PGF)"/>
            <person name="Walter F."/>
            <person name="Albersmeier A."/>
            <person name="Kalinowski J."/>
            <person name="Ruckert C."/>
        </authorList>
    </citation>
    <scope>NUCLEOTIDE SEQUENCE</scope>
    <source>
        <strain evidence="16">JCM 13919</strain>
    </source>
</reference>
<evidence type="ECO:0000256" key="11">
    <source>
        <dbReference type="ARBA" id="ARBA00023065"/>
    </source>
</evidence>
<name>A0A917NE37_9GAMM</name>
<dbReference type="AlphaFoldDB" id="A0A917NE37"/>
<evidence type="ECO:0000256" key="9">
    <source>
        <dbReference type="ARBA" id="ARBA00022958"/>
    </source>
</evidence>
<keyword evidence="5" id="KW-0997">Cell inner membrane</keyword>
<keyword evidence="6 13" id="KW-0633">Potassium transport</keyword>
<dbReference type="EMBL" id="BMOB01000012">
    <property type="protein sequence ID" value="GGI91817.1"/>
    <property type="molecule type" value="Genomic_DNA"/>
</dbReference>
<evidence type="ECO:0000259" key="15">
    <source>
        <dbReference type="Pfam" id="PF22776"/>
    </source>
</evidence>
<comment type="subcellular location">
    <subcellularLocation>
        <location evidence="13">Cell membrane</location>
        <topology evidence="13">Multi-pass membrane protein</topology>
    </subcellularLocation>
    <subcellularLocation>
        <location evidence="1">Membrane</location>
        <topology evidence="1">Multi-pass membrane protein</topology>
    </subcellularLocation>
</comment>
<evidence type="ECO:0000256" key="13">
    <source>
        <dbReference type="HAMAP-Rule" id="MF_01522"/>
    </source>
</evidence>
<keyword evidence="7 13" id="KW-0812">Transmembrane</keyword>
<evidence type="ECO:0000256" key="8">
    <source>
        <dbReference type="ARBA" id="ARBA00022847"/>
    </source>
</evidence>
<dbReference type="InterPro" id="IPR003855">
    <property type="entry name" value="K+_transporter"/>
</dbReference>
<keyword evidence="4 13" id="KW-1003">Cell membrane</keyword>
<dbReference type="GO" id="GO:0005886">
    <property type="term" value="C:plasma membrane"/>
    <property type="evidence" value="ECO:0007669"/>
    <property type="project" value="UniProtKB-SubCell"/>
</dbReference>
<keyword evidence="9 13" id="KW-0630">Potassium</keyword>
<dbReference type="InterPro" id="IPR023051">
    <property type="entry name" value="Kup"/>
</dbReference>
<feature type="transmembrane region" description="Helical" evidence="13">
    <location>
        <begin position="119"/>
        <end position="140"/>
    </location>
</feature>
<feature type="transmembrane region" description="Helical" evidence="13">
    <location>
        <begin position="322"/>
        <end position="343"/>
    </location>
</feature>
<keyword evidence="10 13" id="KW-1133">Transmembrane helix</keyword>
<feature type="domain" description="K+ potassium transporter integral membrane" evidence="14">
    <location>
        <begin position="2"/>
        <end position="448"/>
    </location>
</feature>
<feature type="transmembrane region" description="Helical" evidence="13">
    <location>
        <begin position="152"/>
        <end position="174"/>
    </location>
</feature>
<organism evidence="16 17">
    <name type="scientific">Legionella impletisoli</name>
    <dbReference type="NCBI Taxonomy" id="343510"/>
    <lineage>
        <taxon>Bacteria</taxon>
        <taxon>Pseudomonadati</taxon>
        <taxon>Pseudomonadota</taxon>
        <taxon>Gammaproteobacteria</taxon>
        <taxon>Legionellales</taxon>
        <taxon>Legionellaceae</taxon>
        <taxon>Legionella</taxon>
    </lineage>
</organism>
<dbReference type="OrthoDB" id="9805577at2"/>
<evidence type="ECO:0000313" key="16">
    <source>
        <dbReference type="EMBL" id="GGI91817.1"/>
    </source>
</evidence>
<feature type="transmembrane region" description="Helical" evidence="13">
    <location>
        <begin position="349"/>
        <end position="372"/>
    </location>
</feature>
<dbReference type="RefSeq" id="WP_131777363.1">
    <property type="nucleotide sequence ID" value="NZ_BMOB01000012.1"/>
</dbReference>
<evidence type="ECO:0000256" key="2">
    <source>
        <dbReference type="ARBA" id="ARBA00007019"/>
    </source>
</evidence>
<protein>
    <recommendedName>
        <fullName evidence="13">Probable potassium transport system protein Kup</fullName>
    </recommendedName>
</protein>
<feature type="transmembrane region" description="Helical" evidence="13">
    <location>
        <begin position="35"/>
        <end position="56"/>
    </location>
</feature>
<comment type="caution">
    <text evidence="16">The sequence shown here is derived from an EMBL/GenBank/DDBJ whole genome shotgun (WGS) entry which is preliminary data.</text>
</comment>
<feature type="transmembrane region" description="Helical" evidence="13">
    <location>
        <begin position="379"/>
        <end position="401"/>
    </location>
</feature>
<feature type="transmembrane region" description="Helical" evidence="13">
    <location>
        <begin position="186"/>
        <end position="210"/>
    </location>
</feature>
<evidence type="ECO:0000259" key="14">
    <source>
        <dbReference type="Pfam" id="PF02705"/>
    </source>
</evidence>
<comment type="similarity">
    <text evidence="2 13">Belongs to the HAK/KUP transporter (TC 2.A.72) family.</text>
</comment>
<dbReference type="PANTHER" id="PTHR30540">
    <property type="entry name" value="OSMOTIC STRESS POTASSIUM TRANSPORTER"/>
    <property type="match status" value="1"/>
</dbReference>
<feature type="transmembrane region" description="Helical" evidence="13">
    <location>
        <begin position="407"/>
        <end position="426"/>
    </location>
</feature>
<evidence type="ECO:0000256" key="7">
    <source>
        <dbReference type="ARBA" id="ARBA00022692"/>
    </source>
</evidence>
<keyword evidence="11 13" id="KW-0406">Ion transport</keyword>
<evidence type="ECO:0000256" key="6">
    <source>
        <dbReference type="ARBA" id="ARBA00022538"/>
    </source>
</evidence>
<keyword evidence="12 13" id="KW-0472">Membrane</keyword>
<accession>A0A917NE37</accession>
<dbReference type="Proteomes" id="UP000630149">
    <property type="component" value="Unassembled WGS sequence"/>
</dbReference>
<evidence type="ECO:0000256" key="10">
    <source>
        <dbReference type="ARBA" id="ARBA00022989"/>
    </source>
</evidence>
<dbReference type="GO" id="GO:0015079">
    <property type="term" value="F:potassium ion transmembrane transporter activity"/>
    <property type="evidence" value="ECO:0007669"/>
    <property type="project" value="UniProtKB-UniRule"/>
</dbReference>
<proteinExistence type="inferred from homology"/>
<evidence type="ECO:0000256" key="5">
    <source>
        <dbReference type="ARBA" id="ARBA00022519"/>
    </source>
</evidence>
<dbReference type="InterPro" id="IPR053952">
    <property type="entry name" value="K_trans_C"/>
</dbReference>
<keyword evidence="3 13" id="KW-0813">Transport</keyword>
<feature type="transmembrane region" description="Helical" evidence="13">
    <location>
        <begin position="230"/>
        <end position="252"/>
    </location>
</feature>
<dbReference type="Pfam" id="PF22776">
    <property type="entry name" value="K_trans_C"/>
    <property type="match status" value="1"/>
</dbReference>
<dbReference type="HAMAP" id="MF_01522">
    <property type="entry name" value="Kup"/>
    <property type="match status" value="1"/>
</dbReference>
<evidence type="ECO:0000256" key="4">
    <source>
        <dbReference type="ARBA" id="ARBA00022475"/>
    </source>
</evidence>
<evidence type="ECO:0000256" key="1">
    <source>
        <dbReference type="ARBA" id="ARBA00004141"/>
    </source>
</evidence>
<comment type="catalytic activity">
    <reaction evidence="13">
        <text>K(+)(in) + H(+)(in) = K(+)(out) + H(+)(out)</text>
        <dbReference type="Rhea" id="RHEA:28490"/>
        <dbReference type="ChEBI" id="CHEBI:15378"/>
        <dbReference type="ChEBI" id="CHEBI:29103"/>
    </reaction>
</comment>
<evidence type="ECO:0000256" key="12">
    <source>
        <dbReference type="ARBA" id="ARBA00023136"/>
    </source>
</evidence>